<evidence type="ECO:0000256" key="1">
    <source>
        <dbReference type="SAM" id="MobiDB-lite"/>
    </source>
</evidence>
<feature type="region of interest" description="Disordered" evidence="1">
    <location>
        <begin position="673"/>
        <end position="701"/>
    </location>
</feature>
<dbReference type="Pfam" id="PF07727">
    <property type="entry name" value="RVT_2"/>
    <property type="match status" value="1"/>
</dbReference>
<feature type="domain" description="Reverse transcriptase Ty1/copia-type" evidence="2">
    <location>
        <begin position="433"/>
        <end position="675"/>
    </location>
</feature>
<feature type="compositionally biased region" description="Basic and acidic residues" evidence="1">
    <location>
        <begin position="269"/>
        <end position="278"/>
    </location>
</feature>
<dbReference type="AlphaFoldDB" id="A0AAD8TU30"/>
<proteinExistence type="predicted"/>
<sequence length="730" mass="80799">MDYITAGDIPARYPVRPRRRRANDNGGNGGNLSDDYQYNGGGYEDYQTNIDPNNVPLASLVAQEEHVDVNFIKNNNFNNNAYRNNSSNNYRPYPYNNGNGYGNSYGNSYNNNRNSPPGLEAMLKQFISTQTAFNKSVEEKLGKIDILASKVDSLAADVDLLKSKVLPNENHHNKITTTANAIQFRSVSCISNGPTKIISGIITCLFFTFPFTFSILHESITEMSKIAFIDEIIPFFIFFHYNPSFSMLGPTIIAWHETVPKQSSSDAENPGRDLEVESHAASASDSSWGSTSPDPSPRARARTDAAVQPDLTGSAASSAQASPVLPSTSAASSSTRPEPPGADGSMSEPLSHAVSDMQLGLSTSPDIVAPVIPVSGMHTRSKSGVFRPKEITDGRVRWCNFCSTGEPENVSEALGDVQWKGAMDEEYLALMHNQTWHLVPRPLHGNIIDCKWVYKIKHKSDGTIDRYKARLVAKGFKQRYGIDYEDTFSPVVKAATIRLILSLPVSNNWVMRQLDVKNAFLHGVLKEEVYMRQPPGYEHPDTPSYVCKLDKALYGLKQAPRAWYSRLSCKLFDLGFLASKADTSLFFYRKYGVTVFMLIYVDDIIVTNSSPAAVDAVLKDLRMDFALKDLGHLHYFLGIEVKHVSSGIVLSQQTYISDVLQRVGMGDCKPVTTPLSPSEKLSLNEGEPLNDGDATRRSSQCCNPTAYPYSVTRTVSIKSFLSPFQREAEE</sequence>
<gene>
    <name evidence="3" type="ORF">QYE76_008925</name>
</gene>
<reference evidence="3" key="1">
    <citation type="submission" date="2023-07" db="EMBL/GenBank/DDBJ databases">
        <title>A chromosome-level genome assembly of Lolium multiflorum.</title>
        <authorList>
            <person name="Chen Y."/>
            <person name="Copetti D."/>
            <person name="Kolliker R."/>
            <person name="Studer B."/>
        </authorList>
    </citation>
    <scope>NUCLEOTIDE SEQUENCE</scope>
    <source>
        <strain evidence="3">02402/16</strain>
        <tissue evidence="3">Leaf</tissue>
    </source>
</reference>
<comment type="caution">
    <text evidence="3">The sequence shown here is derived from an EMBL/GenBank/DDBJ whole genome shotgun (WGS) entry which is preliminary data.</text>
</comment>
<feature type="compositionally biased region" description="Low complexity" evidence="1">
    <location>
        <begin position="279"/>
        <end position="293"/>
    </location>
</feature>
<feature type="region of interest" description="Disordered" evidence="1">
    <location>
        <begin position="262"/>
        <end position="350"/>
    </location>
</feature>
<protein>
    <recommendedName>
        <fullName evidence="2">Reverse transcriptase Ty1/copia-type domain-containing protein</fullName>
    </recommendedName>
</protein>
<feature type="compositionally biased region" description="Low complexity" evidence="1">
    <location>
        <begin position="321"/>
        <end position="336"/>
    </location>
</feature>
<dbReference type="PANTHER" id="PTHR43383">
    <property type="entry name" value="NODULIN 6"/>
    <property type="match status" value="1"/>
</dbReference>
<keyword evidence="4" id="KW-1185">Reference proteome</keyword>
<dbReference type="Proteomes" id="UP001231189">
    <property type="component" value="Unassembled WGS sequence"/>
</dbReference>
<dbReference type="PANTHER" id="PTHR43383:SF2">
    <property type="entry name" value="AMIDOHYDROLASE 2 FAMILY PROTEIN"/>
    <property type="match status" value="1"/>
</dbReference>
<evidence type="ECO:0000313" key="3">
    <source>
        <dbReference type="EMBL" id="KAK1692228.1"/>
    </source>
</evidence>
<dbReference type="InterPro" id="IPR043502">
    <property type="entry name" value="DNA/RNA_pol_sf"/>
</dbReference>
<dbReference type="SUPFAM" id="SSF56672">
    <property type="entry name" value="DNA/RNA polymerases"/>
    <property type="match status" value="1"/>
</dbReference>
<dbReference type="InterPro" id="IPR013103">
    <property type="entry name" value="RVT_2"/>
</dbReference>
<name>A0AAD8TU30_LOLMU</name>
<feature type="region of interest" description="Disordered" evidence="1">
    <location>
        <begin position="1"/>
        <end position="41"/>
    </location>
</feature>
<organism evidence="3 4">
    <name type="scientific">Lolium multiflorum</name>
    <name type="common">Italian ryegrass</name>
    <name type="synonym">Lolium perenne subsp. multiflorum</name>
    <dbReference type="NCBI Taxonomy" id="4521"/>
    <lineage>
        <taxon>Eukaryota</taxon>
        <taxon>Viridiplantae</taxon>
        <taxon>Streptophyta</taxon>
        <taxon>Embryophyta</taxon>
        <taxon>Tracheophyta</taxon>
        <taxon>Spermatophyta</taxon>
        <taxon>Magnoliopsida</taxon>
        <taxon>Liliopsida</taxon>
        <taxon>Poales</taxon>
        <taxon>Poaceae</taxon>
        <taxon>BOP clade</taxon>
        <taxon>Pooideae</taxon>
        <taxon>Poodae</taxon>
        <taxon>Poeae</taxon>
        <taxon>Poeae Chloroplast Group 2 (Poeae type)</taxon>
        <taxon>Loliodinae</taxon>
        <taxon>Loliinae</taxon>
        <taxon>Lolium</taxon>
    </lineage>
</organism>
<evidence type="ECO:0000313" key="4">
    <source>
        <dbReference type="Proteomes" id="UP001231189"/>
    </source>
</evidence>
<accession>A0AAD8TU30</accession>
<dbReference type="EMBL" id="JAUUTY010000001">
    <property type="protein sequence ID" value="KAK1692228.1"/>
    <property type="molecule type" value="Genomic_DNA"/>
</dbReference>
<evidence type="ECO:0000259" key="2">
    <source>
        <dbReference type="Pfam" id="PF07727"/>
    </source>
</evidence>